<sequence>MKYIGSDGASARLPGATSAQLANSDPGSSSKADAKPTMTTRPDLEPPPHK</sequence>
<feature type="compositionally biased region" description="Polar residues" evidence="1">
    <location>
        <begin position="17"/>
        <end position="31"/>
    </location>
</feature>
<keyword evidence="3" id="KW-1185">Reference proteome</keyword>
<dbReference type="EMBL" id="JAAAIL010000028">
    <property type="protein sequence ID" value="KAG0281201.1"/>
    <property type="molecule type" value="Genomic_DNA"/>
</dbReference>
<feature type="region of interest" description="Disordered" evidence="1">
    <location>
        <begin position="1"/>
        <end position="50"/>
    </location>
</feature>
<dbReference type="Proteomes" id="UP001194580">
    <property type="component" value="Unassembled WGS sequence"/>
</dbReference>
<organism evidence="2 3">
    <name type="scientific">Linnemannia exigua</name>
    <dbReference type="NCBI Taxonomy" id="604196"/>
    <lineage>
        <taxon>Eukaryota</taxon>
        <taxon>Fungi</taxon>
        <taxon>Fungi incertae sedis</taxon>
        <taxon>Mucoromycota</taxon>
        <taxon>Mortierellomycotina</taxon>
        <taxon>Mortierellomycetes</taxon>
        <taxon>Mortierellales</taxon>
        <taxon>Mortierellaceae</taxon>
        <taxon>Linnemannia</taxon>
    </lineage>
</organism>
<accession>A0AAD4DNG5</accession>
<comment type="caution">
    <text evidence="2">The sequence shown here is derived from an EMBL/GenBank/DDBJ whole genome shotgun (WGS) entry which is preliminary data.</text>
</comment>
<proteinExistence type="predicted"/>
<dbReference type="AlphaFoldDB" id="A0AAD4DNG5"/>
<evidence type="ECO:0000313" key="2">
    <source>
        <dbReference type="EMBL" id="KAG0281201.1"/>
    </source>
</evidence>
<evidence type="ECO:0000313" key="3">
    <source>
        <dbReference type="Proteomes" id="UP001194580"/>
    </source>
</evidence>
<name>A0AAD4DNG5_9FUNG</name>
<reference evidence="2" key="1">
    <citation type="journal article" date="2020" name="Fungal Divers.">
        <title>Resolving the Mortierellaceae phylogeny through synthesis of multi-gene phylogenetics and phylogenomics.</title>
        <authorList>
            <person name="Vandepol N."/>
            <person name="Liber J."/>
            <person name="Desiro A."/>
            <person name="Na H."/>
            <person name="Kennedy M."/>
            <person name="Barry K."/>
            <person name="Grigoriev I.V."/>
            <person name="Miller A.N."/>
            <person name="O'Donnell K."/>
            <person name="Stajich J.E."/>
            <person name="Bonito G."/>
        </authorList>
    </citation>
    <scope>NUCLEOTIDE SEQUENCE</scope>
    <source>
        <strain evidence="2">NRRL 28262</strain>
    </source>
</reference>
<gene>
    <name evidence="2" type="ORF">BGZ95_006027</name>
</gene>
<evidence type="ECO:0000256" key="1">
    <source>
        <dbReference type="SAM" id="MobiDB-lite"/>
    </source>
</evidence>
<protein>
    <submittedName>
        <fullName evidence="2">Uncharacterized protein</fullName>
    </submittedName>
</protein>